<feature type="region of interest" description="Disordered" evidence="6">
    <location>
        <begin position="1"/>
        <end position="256"/>
    </location>
</feature>
<dbReference type="OrthoDB" id="6513042at2759"/>
<feature type="region of interest" description="Disordered" evidence="6">
    <location>
        <begin position="883"/>
        <end position="913"/>
    </location>
</feature>
<feature type="domain" description="DNA2/NAM7 helicase helicase" evidence="7">
    <location>
        <begin position="654"/>
        <end position="730"/>
    </location>
</feature>
<feature type="compositionally biased region" description="Acidic residues" evidence="6">
    <location>
        <begin position="1047"/>
        <end position="1063"/>
    </location>
</feature>
<evidence type="ECO:0000256" key="4">
    <source>
        <dbReference type="ARBA" id="ARBA00022806"/>
    </source>
</evidence>
<dbReference type="InterPro" id="IPR041677">
    <property type="entry name" value="DNA2/NAM7_AAA_11"/>
</dbReference>
<dbReference type="Proteomes" id="UP000075714">
    <property type="component" value="Unassembled WGS sequence"/>
</dbReference>
<reference evidence="10" key="1">
    <citation type="journal article" date="2016" name="Nat. Commun.">
        <title>The Gonium pectorale genome demonstrates co-option of cell cycle regulation during the evolution of multicellularity.</title>
        <authorList>
            <person name="Hanschen E.R."/>
            <person name="Marriage T.N."/>
            <person name="Ferris P.J."/>
            <person name="Hamaji T."/>
            <person name="Toyoda A."/>
            <person name="Fujiyama A."/>
            <person name="Neme R."/>
            <person name="Noguchi H."/>
            <person name="Minakuchi Y."/>
            <person name="Suzuki M."/>
            <person name="Kawai-Toyooka H."/>
            <person name="Smith D.R."/>
            <person name="Sparks H."/>
            <person name="Anderson J."/>
            <person name="Bakaric R."/>
            <person name="Luria V."/>
            <person name="Karger A."/>
            <person name="Kirschner M.W."/>
            <person name="Durand P.M."/>
            <person name="Michod R.E."/>
            <person name="Nozaki H."/>
            <person name="Olson B.J."/>
        </authorList>
    </citation>
    <scope>NUCLEOTIDE SEQUENCE [LARGE SCALE GENOMIC DNA]</scope>
    <source>
        <strain evidence="10">NIES-2863</strain>
    </source>
</reference>
<accession>A0A150G7F3</accession>
<evidence type="ECO:0000313" key="9">
    <source>
        <dbReference type="EMBL" id="KXZ45751.1"/>
    </source>
</evidence>
<dbReference type="InterPro" id="IPR047187">
    <property type="entry name" value="SF1_C_Upf1"/>
</dbReference>
<dbReference type="Gene3D" id="2.40.30.270">
    <property type="match status" value="1"/>
</dbReference>
<evidence type="ECO:0000256" key="3">
    <source>
        <dbReference type="ARBA" id="ARBA00022801"/>
    </source>
</evidence>
<evidence type="ECO:0000256" key="1">
    <source>
        <dbReference type="ARBA" id="ARBA00007913"/>
    </source>
</evidence>
<dbReference type="GO" id="GO:0005524">
    <property type="term" value="F:ATP binding"/>
    <property type="evidence" value="ECO:0007669"/>
    <property type="project" value="UniProtKB-KW"/>
</dbReference>
<name>A0A150G7F3_GONPE</name>
<evidence type="ECO:0000256" key="6">
    <source>
        <dbReference type="SAM" id="MobiDB-lite"/>
    </source>
</evidence>
<feature type="region of interest" description="Disordered" evidence="6">
    <location>
        <begin position="1009"/>
        <end position="1063"/>
    </location>
</feature>
<proteinExistence type="inferred from homology"/>
<dbReference type="STRING" id="33097.A0A150G7F3"/>
<gene>
    <name evidence="9" type="ORF">GPECTOR_51g737</name>
</gene>
<keyword evidence="2" id="KW-0547">Nucleotide-binding</keyword>
<dbReference type="Gene3D" id="3.40.50.300">
    <property type="entry name" value="P-loop containing nucleotide triphosphate hydrolases"/>
    <property type="match status" value="2"/>
</dbReference>
<keyword evidence="10" id="KW-1185">Reference proteome</keyword>
<protein>
    <recommendedName>
        <fullName evidence="11">AAA+ ATPase domain-containing protein</fullName>
    </recommendedName>
</protein>
<feature type="domain" description="DNA2/NAM7 helicase helicase" evidence="7">
    <location>
        <begin position="524"/>
        <end position="634"/>
    </location>
</feature>
<dbReference type="EMBL" id="LSYV01000052">
    <property type="protein sequence ID" value="KXZ45751.1"/>
    <property type="molecule type" value="Genomic_DNA"/>
</dbReference>
<keyword evidence="3" id="KW-0378">Hydrolase</keyword>
<dbReference type="PANTHER" id="PTHR43788:SF13">
    <property type="entry name" value="REGULATOR OF NONSENSE TRANSCRIPTS 1"/>
    <property type="match status" value="1"/>
</dbReference>
<feature type="compositionally biased region" description="Gly residues" evidence="6">
    <location>
        <begin position="1009"/>
        <end position="1028"/>
    </location>
</feature>
<feature type="compositionally biased region" description="Acidic residues" evidence="6">
    <location>
        <begin position="233"/>
        <end position="242"/>
    </location>
</feature>
<feature type="compositionally biased region" description="Gly residues" evidence="6">
    <location>
        <begin position="413"/>
        <end position="431"/>
    </location>
</feature>
<evidence type="ECO:0000313" key="10">
    <source>
        <dbReference type="Proteomes" id="UP000075714"/>
    </source>
</evidence>
<dbReference type="CDD" id="cd18808">
    <property type="entry name" value="SF1_C_Upf1"/>
    <property type="match status" value="1"/>
</dbReference>
<dbReference type="AlphaFoldDB" id="A0A150G7F3"/>
<feature type="compositionally biased region" description="Low complexity" evidence="6">
    <location>
        <begin position="74"/>
        <end position="122"/>
    </location>
</feature>
<feature type="domain" description="DNA2/NAM7 helicase-like C-terminal" evidence="8">
    <location>
        <begin position="740"/>
        <end position="976"/>
    </location>
</feature>
<dbReference type="SUPFAM" id="SSF52540">
    <property type="entry name" value="P-loop containing nucleoside triphosphate hydrolases"/>
    <property type="match status" value="1"/>
</dbReference>
<feature type="compositionally biased region" description="Gly residues" evidence="6">
    <location>
        <begin position="217"/>
        <end position="229"/>
    </location>
</feature>
<dbReference type="GO" id="GO:0043139">
    <property type="term" value="F:5'-3' DNA helicase activity"/>
    <property type="evidence" value="ECO:0007669"/>
    <property type="project" value="TreeGrafter"/>
</dbReference>
<feature type="region of interest" description="Disordered" evidence="6">
    <location>
        <begin position="409"/>
        <end position="433"/>
    </location>
</feature>
<evidence type="ECO:0000259" key="8">
    <source>
        <dbReference type="Pfam" id="PF13087"/>
    </source>
</evidence>
<dbReference type="PANTHER" id="PTHR43788">
    <property type="entry name" value="DNA2/NAM7 HELICASE FAMILY MEMBER"/>
    <property type="match status" value="1"/>
</dbReference>
<keyword evidence="5" id="KW-0067">ATP-binding</keyword>
<comment type="caution">
    <text evidence="9">The sequence shown here is derived from an EMBL/GenBank/DDBJ whole genome shotgun (WGS) entry which is preliminary data.</text>
</comment>
<dbReference type="InterPro" id="IPR027417">
    <property type="entry name" value="P-loop_NTPase"/>
</dbReference>
<keyword evidence="4" id="KW-0347">Helicase</keyword>
<feature type="compositionally biased region" description="Low complexity" evidence="6">
    <location>
        <begin position="16"/>
        <end position="31"/>
    </location>
</feature>
<feature type="compositionally biased region" description="Low complexity" evidence="6">
    <location>
        <begin position="883"/>
        <end position="897"/>
    </location>
</feature>
<organism evidence="9 10">
    <name type="scientific">Gonium pectorale</name>
    <name type="common">Green alga</name>
    <dbReference type="NCBI Taxonomy" id="33097"/>
    <lineage>
        <taxon>Eukaryota</taxon>
        <taxon>Viridiplantae</taxon>
        <taxon>Chlorophyta</taxon>
        <taxon>core chlorophytes</taxon>
        <taxon>Chlorophyceae</taxon>
        <taxon>CS clade</taxon>
        <taxon>Chlamydomonadales</taxon>
        <taxon>Volvocaceae</taxon>
        <taxon>Gonium</taxon>
    </lineage>
</organism>
<dbReference type="Pfam" id="PF13087">
    <property type="entry name" value="AAA_12"/>
    <property type="match status" value="1"/>
</dbReference>
<dbReference type="Pfam" id="PF13086">
    <property type="entry name" value="AAA_11"/>
    <property type="match status" value="2"/>
</dbReference>
<dbReference type="GO" id="GO:0016787">
    <property type="term" value="F:hydrolase activity"/>
    <property type="evidence" value="ECO:0007669"/>
    <property type="project" value="UniProtKB-KW"/>
</dbReference>
<sequence length="1063" mass="108626">MPRQGSDVEGDAWGSPGAAPRQTPTPGARPATGGGGGNGRRALWDRTSAARPTGGSGLGKEGGDEQDLWPSREAVSGPSPALSALAASPRAVPGAAGVTGGTAAFPGGPAGPAGLVAALRAAQSADRRASLEGGGLGAVRRTARPPQQLGPGDGDGESDGQQAEELVPYADLILKELGLPPRPKGRVRAAGVRGPSPSDDDGTGLAASGDHDRRAGRAGGRGARGGQAGFGSDADDEEEEDGSGGKEGRGGRGRGAKRGALRGLLAAYQRVWCKALDLELQEEWVESEERLKSWKRSRLEAEGAALFDLSCAPDHTLFRDAVLRFFVPGRPLPYHALGPGDIVLVSPNGRPSDSSLEGVVLDFSSRWIRVALPADQALGVQGGGWRLDLYANTIAHERARGAVQRFCQTAGESGSGGGGSDSDGEDGGSSRGGSTLLLRALAGGLPAATPLEQLAAAAPPWLRGKQGRERMTEARRVVAAAVDAAAVSATAADLPAAVATQGAAAAEGKSVPGGMPSGRASAGLNASQARAVEAALARSLTLWQGPPGTGKTATLLRFIAAARAALPRGLGPLLATAASNVAVDNLVAGLRATAPGLDVVRVGQPVKVAAELRGISLEARIASSPAGQRAAALRRKATGLRGSEAWSYISQALELEESAAREILSKADVVAATCIGCGEARMQALRFPVVVLDEATQATEPHSLVPLLGQVQQLVLVGDPQQLPPTVKSREAEQLGLGLPLFERLQLMGLSPLLLDTQYRMHPDIAAFPSAAFYGARLRSAPSPRDRRPPQAFPWPNPKVPVCFIPVRGVESRTAAANDGATPGGSTGFSYQNDLEASAVAGVVGALLAPGGGLRGPGDIGIITPYNGQVRCLQQLLTRGSRLPRSSAGGGAARPASFLRSSPALDDDDAPGAAAREDAVLEIKSVDGFQGREKEVIVFSAVRSNPDGRLGFVSDPRRLNVAITRAKRGLVVVGNPDTLSTDRLWTRWLRWVESRGCVMEERWDAALGGGGGGGGSGAAGGRPAGAGAGQRVRGRAADAAVNGGQDEGGDGEGEGDEEGFVLL</sequence>
<evidence type="ECO:0000256" key="5">
    <source>
        <dbReference type="ARBA" id="ARBA00022840"/>
    </source>
</evidence>
<comment type="similarity">
    <text evidence="1">Belongs to the DNA2/NAM7 helicase family.</text>
</comment>
<evidence type="ECO:0008006" key="11">
    <source>
        <dbReference type="Google" id="ProtNLM"/>
    </source>
</evidence>
<dbReference type="InterPro" id="IPR041679">
    <property type="entry name" value="DNA2/NAM7-like_C"/>
</dbReference>
<evidence type="ECO:0000259" key="7">
    <source>
        <dbReference type="Pfam" id="PF13086"/>
    </source>
</evidence>
<evidence type="ECO:0000256" key="2">
    <source>
        <dbReference type="ARBA" id="ARBA00022741"/>
    </source>
</evidence>
<dbReference type="InterPro" id="IPR050534">
    <property type="entry name" value="Coronavir_polyprotein_1ab"/>
</dbReference>